<dbReference type="PANTHER" id="PTHR10900:SF77">
    <property type="entry name" value="FI19380P1"/>
    <property type="match status" value="1"/>
</dbReference>
<name>A0A1G8WND4_9EURY</name>
<gene>
    <name evidence="2" type="ORF">SAMN04488571_10125</name>
</gene>
<proteinExistence type="predicted"/>
<dbReference type="Gene3D" id="2.30.180.10">
    <property type="entry name" value="FAS1 domain"/>
    <property type="match status" value="1"/>
</dbReference>
<reference evidence="2 3" key="1">
    <citation type="submission" date="2016-10" db="EMBL/GenBank/DDBJ databases">
        <authorList>
            <person name="Varghese N."/>
            <person name="Submissions S."/>
        </authorList>
    </citation>
    <scope>NUCLEOTIDE SEQUENCE [LARGE SCALE GENOMIC DNA]</scope>
    <source>
        <strain evidence="2 3">DSM 2373</strain>
    </source>
</reference>
<dbReference type="STRING" id="2200.GCA_001571405_00770"/>
<dbReference type="InterPro" id="IPR050904">
    <property type="entry name" value="Adhesion/Biosynth-related"/>
</dbReference>
<dbReference type="SMART" id="SM00554">
    <property type="entry name" value="FAS1"/>
    <property type="match status" value="1"/>
</dbReference>
<dbReference type="PROSITE" id="PS50213">
    <property type="entry name" value="FAS1"/>
    <property type="match status" value="1"/>
</dbReference>
<dbReference type="Proteomes" id="UP000326500">
    <property type="component" value="Unassembled WGS sequence"/>
</dbReference>
<dbReference type="Pfam" id="PF02469">
    <property type="entry name" value="Fasciclin"/>
    <property type="match status" value="1"/>
</dbReference>
<dbReference type="Gene3D" id="2.60.40.420">
    <property type="entry name" value="Cupredoxins - blue copper proteins"/>
    <property type="match status" value="1"/>
</dbReference>
<dbReference type="PANTHER" id="PTHR10900">
    <property type="entry name" value="PERIOSTIN-RELATED"/>
    <property type="match status" value="1"/>
</dbReference>
<keyword evidence="3" id="KW-1185">Reference proteome</keyword>
<feature type="domain" description="FAS1" evidence="1">
    <location>
        <begin position="126"/>
        <end position="260"/>
    </location>
</feature>
<dbReference type="RefSeq" id="WP_083524752.1">
    <property type="nucleotide sequence ID" value="NZ_BCNX01000006.1"/>
</dbReference>
<evidence type="ECO:0000313" key="3">
    <source>
        <dbReference type="Proteomes" id="UP000326500"/>
    </source>
</evidence>
<dbReference type="AlphaFoldDB" id="A0A1G8WND4"/>
<evidence type="ECO:0000259" key="1">
    <source>
        <dbReference type="PROSITE" id="PS50213"/>
    </source>
</evidence>
<sequence length="399" mass="41435">MRMNPIIGFAVILAVGLVALPALAATAEVEIRGGAYHPAALTVESNTTVTWTNYDGVSHSVTSAGGLFDSGPIEQNETFDYTFIDPGTYPYGCTINASTQRTPMQGVVIVVPEGMAVEPGENVTGNMTLADLVGENENLTTFAGLVETAGLTETVLSTGGPYTVFAPSDAAFEGLDEGLFNLVSNDTEMLDALLMHHVVRGNYTVEDLNAAGNETALETLSGENLTVEAADGSLAVENATIAVSDLVAENGVIHIIDVVLLPPGLAPPAGEVNVTIIEPMEGAGVPAGNVTVSVNVTNFTLVEPTGQPNAPGEGHLHYYLDAPIPTNESVPAIPPTGGYVVSTNLTHTWGNVTAGEHNLSVQVVNNDHTPLIPLVFDTVNITVEGNETSGEALEARVIP</sequence>
<dbReference type="GO" id="GO:0005615">
    <property type="term" value="C:extracellular space"/>
    <property type="evidence" value="ECO:0007669"/>
    <property type="project" value="TreeGrafter"/>
</dbReference>
<organism evidence="2 3">
    <name type="scientific">Methanoculleus thermophilus</name>
    <dbReference type="NCBI Taxonomy" id="2200"/>
    <lineage>
        <taxon>Archaea</taxon>
        <taxon>Methanobacteriati</taxon>
        <taxon>Methanobacteriota</taxon>
        <taxon>Stenosarchaea group</taxon>
        <taxon>Methanomicrobia</taxon>
        <taxon>Methanomicrobiales</taxon>
        <taxon>Methanomicrobiaceae</taxon>
        <taxon>Methanoculleus</taxon>
    </lineage>
</organism>
<dbReference type="InterPro" id="IPR008972">
    <property type="entry name" value="Cupredoxin"/>
</dbReference>
<dbReference type="InterPro" id="IPR036378">
    <property type="entry name" value="FAS1_dom_sf"/>
</dbReference>
<dbReference type="SUPFAM" id="SSF82153">
    <property type="entry name" value="FAS1 domain"/>
    <property type="match status" value="1"/>
</dbReference>
<evidence type="ECO:0000313" key="2">
    <source>
        <dbReference type="EMBL" id="SDJ79839.1"/>
    </source>
</evidence>
<accession>A0A1G8WND4</accession>
<protein>
    <submittedName>
        <fullName evidence="2">Uncaracterized surface protein containing fasciclin (FAS1) repeats</fullName>
    </submittedName>
</protein>
<dbReference type="SUPFAM" id="SSF49503">
    <property type="entry name" value="Cupredoxins"/>
    <property type="match status" value="1"/>
</dbReference>
<dbReference type="FunFam" id="2.30.180.10:FF:000014">
    <property type="entry name" value="Stabilin 1"/>
    <property type="match status" value="1"/>
</dbReference>
<dbReference type="EMBL" id="FNFT01000001">
    <property type="protein sequence ID" value="SDJ79839.1"/>
    <property type="molecule type" value="Genomic_DNA"/>
</dbReference>
<dbReference type="InterPro" id="IPR000782">
    <property type="entry name" value="FAS1_domain"/>
</dbReference>